<accession>A0A5S4ZQ24</accession>
<dbReference type="Pfam" id="PF18982">
    <property type="entry name" value="JetA"/>
    <property type="match status" value="1"/>
</dbReference>
<comment type="caution">
    <text evidence="1">The sequence shown here is derived from an EMBL/GenBank/DDBJ whole genome shotgun (WGS) entry which is preliminary data.</text>
</comment>
<evidence type="ECO:0000313" key="1">
    <source>
        <dbReference type="EMBL" id="TYO94784.1"/>
    </source>
</evidence>
<dbReference type="RefSeq" id="WP_166512034.1">
    <property type="nucleotide sequence ID" value="NZ_VNHM01000011.1"/>
</dbReference>
<evidence type="ECO:0008006" key="3">
    <source>
        <dbReference type="Google" id="ProtNLM"/>
    </source>
</evidence>
<sequence>MRLFDVIPEKLFSVLASPLKEDYAAILFKIYEQYLMTTFGIEREVLVDLIVDYIEEKEENDTFGQALEEEIWEESMDNPAGARGRAGFVLRKLETTGWLAVETYSDYKQYVTLNDYAIRILETLEKIRENRQAEYQGFVFATYTLLHSAEADRQGNLALEKAYEQTEQLINGLKSLNHNIKRYIERVLSHKSPAEILRMHFEDYKREIIDRSYHRLKTSDNVSRYRPRIIKKINGWMGDDAWVKKAADLDVRRERYPDRDAALRELYRKMDYIRQSYLTMDNLLEEIDRRNVQYANASFLQLKYMLNSSKNAEGMMMDILAYLARLRAEKRAGDPLPGHLEPLYSIFTQGYLDNGSLFTARENSKNHQPVAMDAVEGPGAEQKARRLAHYKEMLARRLTRERINDYVLDKLGDRADITAAELGVREAEDFLKLIYVAAYAPSRLAKYKVDFSTPERVTTGDGFNFKNIRISRK</sequence>
<dbReference type="AlphaFoldDB" id="A0A5S4ZQ24"/>
<gene>
    <name evidence="1" type="ORF">LX24_02035</name>
</gene>
<dbReference type="InterPro" id="IPR043773">
    <property type="entry name" value="JetA"/>
</dbReference>
<evidence type="ECO:0000313" key="2">
    <source>
        <dbReference type="Proteomes" id="UP000323166"/>
    </source>
</evidence>
<dbReference type="EMBL" id="VNHM01000011">
    <property type="protein sequence ID" value="TYO94784.1"/>
    <property type="molecule type" value="Genomic_DNA"/>
</dbReference>
<keyword evidence="2" id="KW-1185">Reference proteome</keyword>
<protein>
    <recommendedName>
        <fullName evidence="3">TIGR02677 family protein</fullName>
    </recommendedName>
</protein>
<reference evidence="1 2" key="1">
    <citation type="submission" date="2019-07" db="EMBL/GenBank/DDBJ databases">
        <title>Genomic Encyclopedia of Type Strains, Phase I: the one thousand microbial genomes (KMG-I) project.</title>
        <authorList>
            <person name="Kyrpides N."/>
        </authorList>
    </citation>
    <scope>NUCLEOTIDE SEQUENCE [LARGE SCALE GENOMIC DNA]</scope>
    <source>
        <strain evidence="1 2">DSM 6562</strain>
    </source>
</reference>
<name>A0A5S4ZQ24_9FIRM</name>
<proteinExistence type="predicted"/>
<organism evidence="1 2">
    <name type="scientific">Desulfallas thermosapovorans DSM 6562</name>
    <dbReference type="NCBI Taxonomy" id="1121431"/>
    <lineage>
        <taxon>Bacteria</taxon>
        <taxon>Bacillati</taxon>
        <taxon>Bacillota</taxon>
        <taxon>Clostridia</taxon>
        <taxon>Eubacteriales</taxon>
        <taxon>Desulfallaceae</taxon>
        <taxon>Desulfallas</taxon>
    </lineage>
</organism>
<dbReference type="Proteomes" id="UP000323166">
    <property type="component" value="Unassembled WGS sequence"/>
</dbReference>